<proteinExistence type="predicted"/>
<dbReference type="AlphaFoldDB" id="A0A0F9K975"/>
<evidence type="ECO:0008006" key="2">
    <source>
        <dbReference type="Google" id="ProtNLM"/>
    </source>
</evidence>
<name>A0A0F9K975_9ZZZZ</name>
<sequence>MNKRLLSEEIKTRIGKKVHGRGKCYVCGCRISKRGMTIHHLEYIFNDIVHKNYKPRNDSNTLRYYTDLEPLTIENPKRFMYLCNPCHTSVEKLNRFGDKKLGRLLKARRLTKTRR</sequence>
<dbReference type="EMBL" id="LAZR01014179">
    <property type="protein sequence ID" value="KKM18633.1"/>
    <property type="molecule type" value="Genomic_DNA"/>
</dbReference>
<comment type="caution">
    <text evidence="1">The sequence shown here is derived from an EMBL/GenBank/DDBJ whole genome shotgun (WGS) entry which is preliminary data.</text>
</comment>
<accession>A0A0F9K975</accession>
<evidence type="ECO:0000313" key="1">
    <source>
        <dbReference type="EMBL" id="KKM18633.1"/>
    </source>
</evidence>
<organism evidence="1">
    <name type="scientific">marine sediment metagenome</name>
    <dbReference type="NCBI Taxonomy" id="412755"/>
    <lineage>
        <taxon>unclassified sequences</taxon>
        <taxon>metagenomes</taxon>
        <taxon>ecological metagenomes</taxon>
    </lineage>
</organism>
<gene>
    <name evidence="1" type="ORF">LCGC14_1663690</name>
</gene>
<protein>
    <recommendedName>
        <fullName evidence="2">HNH domain-containing protein</fullName>
    </recommendedName>
</protein>
<reference evidence="1" key="1">
    <citation type="journal article" date="2015" name="Nature">
        <title>Complex archaea that bridge the gap between prokaryotes and eukaryotes.</title>
        <authorList>
            <person name="Spang A."/>
            <person name="Saw J.H."/>
            <person name="Jorgensen S.L."/>
            <person name="Zaremba-Niedzwiedzka K."/>
            <person name="Martijn J."/>
            <person name="Lind A.E."/>
            <person name="van Eijk R."/>
            <person name="Schleper C."/>
            <person name="Guy L."/>
            <person name="Ettema T.J."/>
        </authorList>
    </citation>
    <scope>NUCLEOTIDE SEQUENCE</scope>
</reference>